<protein>
    <submittedName>
        <fullName evidence="3">Uncharacterized protein</fullName>
    </submittedName>
</protein>
<feature type="region of interest" description="Disordered" evidence="1">
    <location>
        <begin position="302"/>
        <end position="334"/>
    </location>
</feature>
<accession>A0A7S3QF92</accession>
<feature type="chain" id="PRO_5030723211" evidence="2">
    <location>
        <begin position="25"/>
        <end position="334"/>
    </location>
</feature>
<dbReference type="AlphaFoldDB" id="A0A7S3QF92"/>
<evidence type="ECO:0000313" key="3">
    <source>
        <dbReference type="EMBL" id="CAE0475718.1"/>
    </source>
</evidence>
<feature type="signal peptide" evidence="2">
    <location>
        <begin position="1"/>
        <end position="24"/>
    </location>
</feature>
<feature type="compositionally biased region" description="Basic residues" evidence="1">
    <location>
        <begin position="116"/>
        <end position="125"/>
    </location>
</feature>
<reference evidence="3" key="1">
    <citation type="submission" date="2021-01" db="EMBL/GenBank/DDBJ databases">
        <authorList>
            <person name="Corre E."/>
            <person name="Pelletier E."/>
            <person name="Niang G."/>
            <person name="Scheremetjew M."/>
            <person name="Finn R."/>
            <person name="Kale V."/>
            <person name="Holt S."/>
            <person name="Cochrane G."/>
            <person name="Meng A."/>
            <person name="Brown T."/>
            <person name="Cohen L."/>
        </authorList>
    </citation>
    <scope>NUCLEOTIDE SEQUENCE</scope>
    <source>
        <strain evidence="3">MM31A-1</strain>
    </source>
</reference>
<sequence length="334" mass="36675">MKFSSPTILSVSVSLLTGASLSDAFTISMPSISIQNHNLIPRSSTTSKFEFIFGLQMASSSSSSDAEENDNDNLVTNEMFMREMLSHPDDDDEHDHDHDHDDESTSTPREINKDAKVRRKKRNGSHYRTLDNRDSLPFIIKVATPDPYTTNAQMHSEAKLNSRAHKAMKNEEAANAAINAKKKSKNGNSNGKKSKDSANGKRRHNLVGMNVKDSITSSIYSRAEDGTMHKVVGEFALDKSTNCGDVIEVGDGTEYIVQKSRCQYKYAGGKRFIMVRKILEVKEVKRLMVEKEVKELFEREMEIDEDGGGGGGGVPVATSDSGSGGGDGSESILE</sequence>
<evidence type="ECO:0000256" key="2">
    <source>
        <dbReference type="SAM" id="SignalP"/>
    </source>
</evidence>
<proteinExistence type="predicted"/>
<keyword evidence="2" id="KW-0732">Signal</keyword>
<name>A0A7S3QF92_9STRA</name>
<gene>
    <name evidence="3" type="ORF">CDEB00056_LOCUS20571</name>
</gene>
<organism evidence="3">
    <name type="scientific">Chaetoceros debilis</name>
    <dbReference type="NCBI Taxonomy" id="122233"/>
    <lineage>
        <taxon>Eukaryota</taxon>
        <taxon>Sar</taxon>
        <taxon>Stramenopiles</taxon>
        <taxon>Ochrophyta</taxon>
        <taxon>Bacillariophyta</taxon>
        <taxon>Coscinodiscophyceae</taxon>
        <taxon>Chaetocerotophycidae</taxon>
        <taxon>Chaetocerotales</taxon>
        <taxon>Chaetocerotaceae</taxon>
        <taxon>Chaetoceros</taxon>
    </lineage>
</organism>
<feature type="region of interest" description="Disordered" evidence="1">
    <location>
        <begin position="179"/>
        <end position="203"/>
    </location>
</feature>
<dbReference type="EMBL" id="HBIO01026810">
    <property type="protein sequence ID" value="CAE0475718.1"/>
    <property type="molecule type" value="Transcribed_RNA"/>
</dbReference>
<feature type="region of interest" description="Disordered" evidence="1">
    <location>
        <begin position="86"/>
        <end position="130"/>
    </location>
</feature>
<evidence type="ECO:0000256" key="1">
    <source>
        <dbReference type="SAM" id="MobiDB-lite"/>
    </source>
</evidence>